<feature type="domain" description="ABC transporter" evidence="5">
    <location>
        <begin position="81"/>
        <end position="313"/>
    </location>
</feature>
<accession>A0A7C9IJ74</accession>
<dbReference type="InterPro" id="IPR003593">
    <property type="entry name" value="AAA+_ATPase"/>
</dbReference>
<sequence>MIDPRLNRPFADLWRELPPARDFFLLQGLPQPLPDQTPAAYFAGLGSEVLTEAAASASDLAQAFARFLAALATLETDAPSVASLTILGGRDKHGRAENLELTLVPGDVAALVGPTGSGKSRFLADIEWLAHGDTPTGRRVLLDGHPCDAAVRLSASGRLIAQLSQNMQFVMDLTVTDFLLAHAESRLVADGVGAAAEVIALANELSGEAFSPTTALPALSGGQSRALMIADVARLCASPIVLVDELENAGIDRRKAIELLTGSGKIVLMATHDPLLALLAGRRLVFAAGAVAAVMETSPAEKNCLTALAAADARLSALREALRHGRQLRFTHEGDDHA</sequence>
<keyword evidence="2" id="KW-0813">Transport</keyword>
<dbReference type="OrthoDB" id="9776556at2"/>
<dbReference type="RefSeq" id="WP_160958197.1">
    <property type="nucleotide sequence ID" value="NZ_WVUD01000002.1"/>
</dbReference>
<evidence type="ECO:0000313" key="6">
    <source>
        <dbReference type="EMBL" id="MYL81881.1"/>
    </source>
</evidence>
<dbReference type="GO" id="GO:0016887">
    <property type="term" value="F:ATP hydrolysis activity"/>
    <property type="evidence" value="ECO:0007669"/>
    <property type="project" value="InterPro"/>
</dbReference>
<dbReference type="InterPro" id="IPR017871">
    <property type="entry name" value="ABC_transporter-like_CS"/>
</dbReference>
<dbReference type="SMART" id="SM00382">
    <property type="entry name" value="AAA"/>
    <property type="match status" value="1"/>
</dbReference>
<protein>
    <submittedName>
        <fullName evidence="6">ATP-binding cassette domain-containing protein</fullName>
    </submittedName>
</protein>
<comment type="similarity">
    <text evidence="1">Belongs to the ABC transporter superfamily.</text>
</comment>
<gene>
    <name evidence="6" type="ORF">GTA51_01860</name>
</gene>
<evidence type="ECO:0000256" key="1">
    <source>
        <dbReference type="ARBA" id="ARBA00005417"/>
    </source>
</evidence>
<evidence type="ECO:0000256" key="3">
    <source>
        <dbReference type="ARBA" id="ARBA00022741"/>
    </source>
</evidence>
<dbReference type="Pfam" id="PF00005">
    <property type="entry name" value="ABC_tran"/>
    <property type="match status" value="1"/>
</dbReference>
<dbReference type="Proteomes" id="UP000482487">
    <property type="component" value="Unassembled WGS sequence"/>
</dbReference>
<evidence type="ECO:0000313" key="7">
    <source>
        <dbReference type="Proteomes" id="UP000482487"/>
    </source>
</evidence>
<keyword evidence="4 6" id="KW-0067">ATP-binding</keyword>
<evidence type="ECO:0000259" key="5">
    <source>
        <dbReference type="PROSITE" id="PS50893"/>
    </source>
</evidence>
<name>A0A7C9IJ74_9BACT</name>
<comment type="caution">
    <text evidence="6">The sequence shown here is derived from an EMBL/GenBank/DDBJ whole genome shotgun (WGS) entry which is preliminary data.</text>
</comment>
<dbReference type="InterPro" id="IPR027417">
    <property type="entry name" value="P-loop_NTPase"/>
</dbReference>
<evidence type="ECO:0000256" key="4">
    <source>
        <dbReference type="ARBA" id="ARBA00022840"/>
    </source>
</evidence>
<dbReference type="AlphaFoldDB" id="A0A7C9IJ74"/>
<dbReference type="PROSITE" id="PS50893">
    <property type="entry name" value="ABC_TRANSPORTER_2"/>
    <property type="match status" value="1"/>
</dbReference>
<keyword evidence="7" id="KW-1185">Reference proteome</keyword>
<proteinExistence type="inferred from homology"/>
<dbReference type="Gene3D" id="3.40.50.300">
    <property type="entry name" value="P-loop containing nucleotide triphosphate hydrolases"/>
    <property type="match status" value="1"/>
</dbReference>
<dbReference type="PANTHER" id="PTHR43117">
    <property type="entry name" value="OSMOPROTECTANT IMPORT ATP-BINDING PROTEIN OSMV"/>
    <property type="match status" value="1"/>
</dbReference>
<organism evidence="6 7">
    <name type="scientific">Solidesulfovibrio aerotolerans</name>
    <dbReference type="NCBI Taxonomy" id="295255"/>
    <lineage>
        <taxon>Bacteria</taxon>
        <taxon>Pseudomonadati</taxon>
        <taxon>Thermodesulfobacteriota</taxon>
        <taxon>Desulfovibrionia</taxon>
        <taxon>Desulfovibrionales</taxon>
        <taxon>Desulfovibrionaceae</taxon>
        <taxon>Solidesulfovibrio</taxon>
    </lineage>
</organism>
<dbReference type="EMBL" id="WVUD01000002">
    <property type="protein sequence ID" value="MYL81881.1"/>
    <property type="molecule type" value="Genomic_DNA"/>
</dbReference>
<evidence type="ECO:0000256" key="2">
    <source>
        <dbReference type="ARBA" id="ARBA00022448"/>
    </source>
</evidence>
<keyword evidence="3" id="KW-0547">Nucleotide-binding</keyword>
<dbReference type="GO" id="GO:0005524">
    <property type="term" value="F:ATP binding"/>
    <property type="evidence" value="ECO:0007669"/>
    <property type="project" value="UniProtKB-KW"/>
</dbReference>
<dbReference type="InterPro" id="IPR003439">
    <property type="entry name" value="ABC_transporter-like_ATP-bd"/>
</dbReference>
<reference evidence="6 7" key="1">
    <citation type="submission" date="2020-01" db="EMBL/GenBank/DDBJ databases">
        <title>Genome sequence of Desulfovibrio aerotolerans DSM 16695(T).</title>
        <authorList>
            <person name="Karnachuk O."/>
            <person name="Avakyan M."/>
            <person name="Mardanov A."/>
            <person name="Kadnikov V."/>
            <person name="Ravin N."/>
        </authorList>
    </citation>
    <scope>NUCLEOTIDE SEQUENCE [LARGE SCALE GENOMIC DNA]</scope>
    <source>
        <strain evidence="6 7">DSM 16695</strain>
    </source>
</reference>
<dbReference type="PROSITE" id="PS00211">
    <property type="entry name" value="ABC_TRANSPORTER_1"/>
    <property type="match status" value="1"/>
</dbReference>
<dbReference type="SUPFAM" id="SSF52540">
    <property type="entry name" value="P-loop containing nucleoside triphosphate hydrolases"/>
    <property type="match status" value="1"/>
</dbReference>
<dbReference type="PANTHER" id="PTHR43117:SF4">
    <property type="entry name" value="OSMOPROTECTANT IMPORT ATP-BINDING PROTEIN OSMV"/>
    <property type="match status" value="1"/>
</dbReference>